<feature type="compositionally biased region" description="Gly residues" evidence="3">
    <location>
        <begin position="26"/>
        <end position="36"/>
    </location>
</feature>
<sequence length="2341" mass="261076">MAPLAPRGLRRGGAGREPGVPARGVARGGGPCGFRDGGPLELVLGPVRRRVAGRRPLARRGRPRRETDPPGTGHHLRGSGGRRGMGLDLCTQLGAAARLFLGRGVSALRSRAPVAHRPSGARGRIPAVAHRPPVRRAGRRPGRAGVGQRRRDGGGVQVPDGLRLSSTVGKMDLRGRLLLLRPRRRLGEENMQDPIGSFLRIRDLYLSYLDTAFRIHDESVADERRRLLTTPGTLCTEPLIEPLPKYASAPFDLHDLVEAEEPGTDILPDFDTEERRAFVELVLAGLFPSRSRTEGEDVPTERVGEFAPYAHQVQMLGRGTRTGSPGIVTSGTGSGKTEAFLLPLLASLSKEAKGWPEPEEGFLRRRWWHDPSTGRPYTKPDKRGRPKVRYEAIPPQLRPTTDNPRRSPFRPHREGEQRDAAVRALVLYPMNALVEDQMVRLRRALDSREARKVMDREFDGNRIFFGRYTGKTPVTGHEDHPGFRNILDADKNDPGLDRVVPVGGADEDGGVSLRQVRASELARRRRRQKELFERMVALEEDQRSARYHAGGTEADLWRAPSAFGDEAPFMFPSVDGGEVVSRWDMQAHPPDVLITNVSMLSAMLTREVDEPIFSKTREWLEKPDSYFYLILDELHLQRGSAGTEVAYLLRLLLDRLGLTREEHRHKLRILASSASLPAEPEEEAQASTEYLWDMFGRFGLPASTTSEEEGKARWRGSIVPGEEVRSARESAGLSSLDSRPYRDLLEHALGQGRGEDMVRAETASAPDPAVDHEVERLWRAVAWDLGVDDVPDARDLIERCVEEASARLVAACWDAEEDRTRATTVRRIGWFLFKDLRRLGGTPAEVPFDAALEAVRALLFVRGSGDGLQGFLRGDASDARSFRMHTFFRSIEGLYAPASKEAGAGSTEEVSTRGVEVGRLSVEREGRKDYEMPGEGRQSLRQFELLYCECCGELFFGGMRSHGSGGAGFHTELLPHEPQLDGLPDAAASQRFEELSFKQYALFWPTGSHDTRIRGETGSRDHGSWLRAFLDRETGVVSRVPDGRRGGGAPPGNVVRGFVYERDNALDKHDRGRRSSETHVPYACPKCGTDYYRRSLGMGRLSPVRNFRAGFAKTTQLLATELFDAQRVANPEGAKLISFSDSRQDAAKAALDIESNHHQDLRRELLIGNLRRFLASKRDAEVVEAELAEIQRAISAAAAREDFDEVQEAMPRRTELQEELRACLEPSIELSSVVEHPDDWDAFGPGKGVSWLIADMVRRGVHPYDDAGVDRPAGLNEQNRTRRFDWDDLFEIRDGEVFWRGDPTSDATRHTARRQLVRAFHRTMTDVVFSRTYFSPEESGLGYVTVRPDDLPGDRRSADRVSLLSALLRVITDSYRYEPNPYHREDNEVAPWTVYGDVGTRRVKDFARAAWGDAAETRLMEAIDDLGRAGHGGGIVRLPAVRIRLAEADDPYWRCGVCSRVHLHPGAGVCTRCFTQLPEEAEGRVERVRRDNFLARKVVRGMAPETSNGHGDSAFRLHCEELTGQTEDPALRQRKFRGIFVPRVEELAIRDGEADPDGSSDGTTEENGSSSEDRVIDTRLRVSDRAFEAKETIDLLTVTTTMEVGIDVGPLQTVLQSNMPPQRFNYQQRVGRAGRRGQAFSMALTICRTRSHDTYYFHEPRKITGDVPPTPFLTRRMTEIAERFVRKRWLVDAFSRLREEDRSRPLGLYPGDLMSPPDIHGEFLPTNTYLDGRSGWPARLRDALGATRPMAEAFRDLLNADGDLERPLAADAERLLREMDDSLRSGVARGLAHSLAELGLLPMYGMPTRVRDLYLGLGIEDNRPVARSIDRDLDVAIYEFAPGATVVKDKHEHRCVGITPSLGLPEYVPNREDADAIGFQGSPFGEMFRMVQCPACSAWARLGDTEGVEEIRCEACSAFVSVDAGRDCAVPNAFRTDFGPVAKDEPSVGTRHRSVQAEGKSLGLRPCELDANVGFRARARVAFDPRARTYRLNRGPLVEGEPMGFEFSRGSQRVRLGRGHIRLPDQAVVDGPNLPGFEASGGEEPLWLAAPKTTDSLYIAPSVVHDALSLHRLPARSRSSDDYVVFRWQGVRAAALSATFLVADRAAAGLDIDPSELEVLEPRPYGVEPRLPLLQITDELVNGAGFCRNLSESDGGAPKILRILLSILTDRDEYPLDRLLAEDHEDCDTACYRCLLRYGNQPYHGLLDWRLGLTYIRAMLDPGFSCGLDGEFADLGLERWQSTAGRLAEEMVRRFGGESRDFADGMVPAFRLDSRGGVMPRWVLIAHPLWDWDGSEKPPPDTVLATAEEEASLDGPVDCWDTFNLMRRPVQVREWIREGRW</sequence>
<evidence type="ECO:0000313" key="6">
    <source>
        <dbReference type="Proteomes" id="UP000502706"/>
    </source>
</evidence>
<dbReference type="GO" id="GO:0043138">
    <property type="term" value="F:3'-5' DNA helicase activity"/>
    <property type="evidence" value="ECO:0007669"/>
    <property type="project" value="TreeGrafter"/>
</dbReference>
<feature type="region of interest" description="Disordered" evidence="3">
    <location>
        <begin position="368"/>
        <end position="416"/>
    </location>
</feature>
<dbReference type="Pfam" id="PF00271">
    <property type="entry name" value="Helicase_C"/>
    <property type="match status" value="1"/>
</dbReference>
<keyword evidence="5" id="KW-0347">Helicase</keyword>
<dbReference type="InterPro" id="IPR014001">
    <property type="entry name" value="Helicase_ATP-bd"/>
</dbReference>
<dbReference type="InterPro" id="IPR001650">
    <property type="entry name" value="Helicase_C-like"/>
</dbReference>
<evidence type="ECO:0000256" key="2">
    <source>
        <dbReference type="ARBA" id="ARBA00022840"/>
    </source>
</evidence>
<geneLocation type="plasmid" evidence="5 6">
    <name>unnamed1</name>
</geneLocation>
<dbReference type="SMART" id="SM00487">
    <property type="entry name" value="DEXDc"/>
    <property type="match status" value="1"/>
</dbReference>
<dbReference type="EMBL" id="CP045122">
    <property type="protein sequence ID" value="QIN81123.1"/>
    <property type="molecule type" value="Genomic_DNA"/>
</dbReference>
<dbReference type="Proteomes" id="UP000502706">
    <property type="component" value="Plasmid unnamed1"/>
</dbReference>
<reference evidence="5 6" key="1">
    <citation type="submission" date="2019-10" db="EMBL/GenBank/DDBJ databases">
        <title>Rubrobacter sp nov SCSIO 52915 isolated from a deep-sea sediment in the South China Sea.</title>
        <authorList>
            <person name="Chen R.W."/>
        </authorList>
    </citation>
    <scope>NUCLEOTIDE SEQUENCE [LARGE SCALE GENOMIC DNA]</scope>
    <source>
        <strain evidence="5 6">SCSIO 52915</strain>
        <plasmid evidence="5 6">unnamed1</plasmid>
    </source>
</reference>
<dbReference type="Pfam" id="PF00270">
    <property type="entry name" value="DEAD"/>
    <property type="match status" value="1"/>
</dbReference>
<keyword evidence="5" id="KW-0378">Hydrolase</keyword>
<feature type="region of interest" description="Disordered" evidence="3">
    <location>
        <begin position="1548"/>
        <end position="1576"/>
    </location>
</feature>
<organism evidence="5 6">
    <name type="scientific">Rubrobacter marinus</name>
    <dbReference type="NCBI Taxonomy" id="2653852"/>
    <lineage>
        <taxon>Bacteria</taxon>
        <taxon>Bacillati</taxon>
        <taxon>Actinomycetota</taxon>
        <taxon>Rubrobacteria</taxon>
        <taxon>Rubrobacterales</taxon>
        <taxon>Rubrobacteraceae</taxon>
        <taxon>Rubrobacter</taxon>
    </lineage>
</organism>
<name>A0A6G8Q3U7_9ACTN</name>
<dbReference type="KEGG" id="rmar:GBA65_22070"/>
<evidence type="ECO:0000256" key="1">
    <source>
        <dbReference type="ARBA" id="ARBA00022741"/>
    </source>
</evidence>
<dbReference type="GO" id="GO:0005524">
    <property type="term" value="F:ATP binding"/>
    <property type="evidence" value="ECO:0007669"/>
    <property type="project" value="UniProtKB-KW"/>
</dbReference>
<feature type="compositionally biased region" description="Polar residues" evidence="3">
    <location>
        <begin position="1560"/>
        <end position="1570"/>
    </location>
</feature>
<dbReference type="PANTHER" id="PTHR47957">
    <property type="entry name" value="ATP-DEPENDENT HELICASE HRQ1"/>
    <property type="match status" value="1"/>
</dbReference>
<keyword evidence="6" id="KW-1185">Reference proteome</keyword>
<feature type="region of interest" description="Disordered" evidence="3">
    <location>
        <begin position="52"/>
        <end position="83"/>
    </location>
</feature>
<evidence type="ECO:0000259" key="4">
    <source>
        <dbReference type="SMART" id="SM00487"/>
    </source>
</evidence>
<feature type="region of interest" description="Disordered" evidence="3">
    <location>
        <begin position="134"/>
        <end position="162"/>
    </location>
</feature>
<evidence type="ECO:0000313" key="5">
    <source>
        <dbReference type="EMBL" id="QIN81123.1"/>
    </source>
</evidence>
<dbReference type="InterPro" id="IPR011545">
    <property type="entry name" value="DEAD/DEAH_box_helicase_dom"/>
</dbReference>
<accession>A0A6G8Q3U7</accession>
<dbReference type="InterPro" id="IPR027417">
    <property type="entry name" value="P-loop_NTPase"/>
</dbReference>
<gene>
    <name evidence="5" type="ORF">GBA65_22070</name>
</gene>
<keyword evidence="2" id="KW-0067">ATP-binding</keyword>
<keyword evidence="1" id="KW-0547">Nucleotide-binding</keyword>
<protein>
    <submittedName>
        <fullName evidence="5">DEAD/DEAH box helicase</fullName>
    </submittedName>
</protein>
<dbReference type="GO" id="GO:0006289">
    <property type="term" value="P:nucleotide-excision repair"/>
    <property type="evidence" value="ECO:0007669"/>
    <property type="project" value="TreeGrafter"/>
</dbReference>
<dbReference type="Gene3D" id="3.40.50.300">
    <property type="entry name" value="P-loop containing nucleotide triphosphate hydrolases"/>
    <property type="match status" value="3"/>
</dbReference>
<feature type="domain" description="Helicase ATP-binding" evidence="4">
    <location>
        <begin position="304"/>
        <end position="709"/>
    </location>
</feature>
<dbReference type="SUPFAM" id="SSF52540">
    <property type="entry name" value="P-loop containing nucleoside triphosphate hydrolases"/>
    <property type="match status" value="2"/>
</dbReference>
<feature type="region of interest" description="Disordered" evidence="3">
    <location>
        <begin position="1"/>
        <end position="38"/>
    </location>
</feature>
<dbReference type="GO" id="GO:0036297">
    <property type="term" value="P:interstrand cross-link repair"/>
    <property type="evidence" value="ECO:0007669"/>
    <property type="project" value="TreeGrafter"/>
</dbReference>
<dbReference type="GO" id="GO:0003676">
    <property type="term" value="F:nucleic acid binding"/>
    <property type="evidence" value="ECO:0007669"/>
    <property type="project" value="InterPro"/>
</dbReference>
<feature type="compositionally biased region" description="Basic residues" evidence="3">
    <location>
        <begin position="52"/>
        <end position="63"/>
    </location>
</feature>
<keyword evidence="5" id="KW-0614">Plasmid</keyword>
<evidence type="ECO:0000256" key="3">
    <source>
        <dbReference type="SAM" id="MobiDB-lite"/>
    </source>
</evidence>
<dbReference type="PANTHER" id="PTHR47957:SF3">
    <property type="entry name" value="ATP-DEPENDENT HELICASE HRQ1"/>
    <property type="match status" value="1"/>
</dbReference>
<proteinExistence type="predicted"/>